<feature type="compositionally biased region" description="Polar residues" evidence="1">
    <location>
        <begin position="76"/>
        <end position="105"/>
    </location>
</feature>
<accession>A0A9P4LBX0</accession>
<keyword evidence="2" id="KW-1133">Transmembrane helix</keyword>
<dbReference type="Proteomes" id="UP000800039">
    <property type="component" value="Unassembled WGS sequence"/>
</dbReference>
<feature type="transmembrane region" description="Helical" evidence="2">
    <location>
        <begin position="247"/>
        <end position="270"/>
    </location>
</feature>
<dbReference type="PANTHER" id="PTHR33927:SF5">
    <property type="entry name" value="ENZYME, PUTATIVE (AFU_ORTHOLOGUE AFUA_8G01222)-RELATED"/>
    <property type="match status" value="1"/>
</dbReference>
<proteinExistence type="predicted"/>
<dbReference type="GeneID" id="63845704"/>
<evidence type="ECO:0008006" key="5">
    <source>
        <dbReference type="Google" id="ProtNLM"/>
    </source>
</evidence>
<name>A0A9P4LBX0_9PLEO</name>
<evidence type="ECO:0000256" key="1">
    <source>
        <dbReference type="SAM" id="MobiDB-lite"/>
    </source>
</evidence>
<dbReference type="OrthoDB" id="3142841at2759"/>
<gene>
    <name evidence="3" type="ORF">K460DRAFT_280950</name>
</gene>
<dbReference type="EMBL" id="ML976615">
    <property type="protein sequence ID" value="KAF1849068.1"/>
    <property type="molecule type" value="Genomic_DNA"/>
</dbReference>
<sequence>MDTSASIRCEYEHWWRRRRMPASNKHRQVDQSTLSLPVPSFPPALDFDPDQFLLPPSYEEVIDLEKALHLVPSRRCTSNDASTLGPSATSPDASRSTARTQQAQAPSPPNRCIRIVRHLRYSLFTVYRRLFTLVFLLNLVGLIILLQHHSYNPYNIIHLDTLATFASSNFLLALFIRQDCVVNLLFRTAWLVPWFLPLSIRTIMSRVYCYGGIHSGAAVAGTLWWLIFTGVLSWTSMKETSLTFPVIVITWMILLLLISILMLAFPIIRAKYHDTFELTHRFLGWTSIGLFWAQLLLLAHNKSAHSEPSQTIGACLLRTPTFWNLSIMTLLIIYPWLRLRRWTFTAHPLSSHALQLSFPNQVYKFSCLSISSSPLREWHPFATFPSTDPNELGASMVISDAGDWTKNIIQHAQMRNTVQNAITKSQLGSEKDLQTEAGVEMRFWVKSHPKAGVLSLSCLFPRVLIVTTGSGIGPSLSSLLDRPPTQFARLVWSTRSPQATFGPKILSLVHKADSDALIIDTSEMGRPNLLEVAWGMAKEIQAEAVFVLSNDVVTKAVVGGLERRGLRAFGPIWDS</sequence>
<dbReference type="InterPro" id="IPR052979">
    <property type="entry name" value="Adenylate-forming_domain"/>
</dbReference>
<dbReference type="RefSeq" id="XP_040791631.1">
    <property type="nucleotide sequence ID" value="XM_040928451.1"/>
</dbReference>
<reference evidence="3" key="1">
    <citation type="submission" date="2020-01" db="EMBL/GenBank/DDBJ databases">
        <authorList>
            <consortium name="DOE Joint Genome Institute"/>
            <person name="Haridas S."/>
            <person name="Albert R."/>
            <person name="Binder M."/>
            <person name="Bloem J."/>
            <person name="Labutti K."/>
            <person name="Salamov A."/>
            <person name="Andreopoulos B."/>
            <person name="Baker S.E."/>
            <person name="Barry K."/>
            <person name="Bills G."/>
            <person name="Bluhm B.H."/>
            <person name="Cannon C."/>
            <person name="Castanera R."/>
            <person name="Culley D.E."/>
            <person name="Daum C."/>
            <person name="Ezra D."/>
            <person name="Gonzalez J.B."/>
            <person name="Henrissat B."/>
            <person name="Kuo A."/>
            <person name="Liang C."/>
            <person name="Lipzen A."/>
            <person name="Lutzoni F."/>
            <person name="Magnuson J."/>
            <person name="Mondo S."/>
            <person name="Nolan M."/>
            <person name="Ohm R."/>
            <person name="Pangilinan J."/>
            <person name="Park H.-J."/>
            <person name="Ramirez L."/>
            <person name="Alfaro M."/>
            <person name="Sun H."/>
            <person name="Tritt A."/>
            <person name="Yoshinaga Y."/>
            <person name="Zwiers L.-H."/>
            <person name="Turgeon B.G."/>
            <person name="Goodwin S.B."/>
            <person name="Spatafora J.W."/>
            <person name="Crous P.W."/>
            <person name="Grigoriev I.V."/>
        </authorList>
    </citation>
    <scope>NUCLEOTIDE SEQUENCE</scope>
    <source>
        <strain evidence="3">CBS 394.84</strain>
    </source>
</reference>
<feature type="transmembrane region" description="Helical" evidence="2">
    <location>
        <begin position="207"/>
        <end position="227"/>
    </location>
</feature>
<evidence type="ECO:0000313" key="4">
    <source>
        <dbReference type="Proteomes" id="UP000800039"/>
    </source>
</evidence>
<evidence type="ECO:0000256" key="2">
    <source>
        <dbReference type="SAM" id="Phobius"/>
    </source>
</evidence>
<keyword evidence="4" id="KW-1185">Reference proteome</keyword>
<dbReference type="AlphaFoldDB" id="A0A9P4LBX0"/>
<feature type="transmembrane region" description="Helical" evidence="2">
    <location>
        <begin position="282"/>
        <end position="300"/>
    </location>
</feature>
<evidence type="ECO:0000313" key="3">
    <source>
        <dbReference type="EMBL" id="KAF1849068.1"/>
    </source>
</evidence>
<keyword evidence="2" id="KW-0812">Transmembrane</keyword>
<feature type="region of interest" description="Disordered" evidence="1">
    <location>
        <begin position="76"/>
        <end position="108"/>
    </location>
</feature>
<feature type="transmembrane region" description="Helical" evidence="2">
    <location>
        <begin position="320"/>
        <end position="337"/>
    </location>
</feature>
<comment type="caution">
    <text evidence="3">The sequence shown here is derived from an EMBL/GenBank/DDBJ whole genome shotgun (WGS) entry which is preliminary data.</text>
</comment>
<protein>
    <recommendedName>
        <fullName evidence="5">Integral membrane protein TmpA</fullName>
    </recommendedName>
</protein>
<organism evidence="3 4">
    <name type="scientific">Cucurbitaria berberidis CBS 394.84</name>
    <dbReference type="NCBI Taxonomy" id="1168544"/>
    <lineage>
        <taxon>Eukaryota</taxon>
        <taxon>Fungi</taxon>
        <taxon>Dikarya</taxon>
        <taxon>Ascomycota</taxon>
        <taxon>Pezizomycotina</taxon>
        <taxon>Dothideomycetes</taxon>
        <taxon>Pleosporomycetidae</taxon>
        <taxon>Pleosporales</taxon>
        <taxon>Pleosporineae</taxon>
        <taxon>Cucurbitariaceae</taxon>
        <taxon>Cucurbitaria</taxon>
    </lineage>
</organism>
<keyword evidence="2" id="KW-0472">Membrane</keyword>
<feature type="transmembrane region" description="Helical" evidence="2">
    <location>
        <begin position="126"/>
        <end position="146"/>
    </location>
</feature>
<dbReference type="PANTHER" id="PTHR33927">
    <property type="entry name" value="TRANSMEMBRANE PROTEIN"/>
    <property type="match status" value="1"/>
</dbReference>